<keyword evidence="2" id="KW-1185">Reference proteome</keyword>
<dbReference type="InterPro" id="IPR008183">
    <property type="entry name" value="Aldose_1/G6P_1-epimerase"/>
</dbReference>
<dbReference type="InterPro" id="IPR014718">
    <property type="entry name" value="GH-type_carb-bd"/>
</dbReference>
<dbReference type="SUPFAM" id="SSF74650">
    <property type="entry name" value="Galactose mutarotase-like"/>
    <property type="match status" value="1"/>
</dbReference>
<reference evidence="1 2" key="1">
    <citation type="submission" date="2020-08" db="EMBL/GenBank/DDBJ databases">
        <title>Sequencing the genomes of 1000 actinobacteria strains.</title>
        <authorList>
            <person name="Klenk H.-P."/>
        </authorList>
    </citation>
    <scope>NUCLEOTIDE SEQUENCE [LARGE SCALE GENOMIC DNA]</scope>
    <source>
        <strain evidence="1 2">DSM 28238</strain>
    </source>
</reference>
<dbReference type="RefSeq" id="WP_183358758.1">
    <property type="nucleotide sequence ID" value="NZ_BAABKR010000001.1"/>
</dbReference>
<dbReference type="GO" id="GO:0033499">
    <property type="term" value="P:galactose catabolic process via UDP-galactose, Leloir pathway"/>
    <property type="evidence" value="ECO:0007669"/>
    <property type="project" value="TreeGrafter"/>
</dbReference>
<dbReference type="GO" id="GO:0004034">
    <property type="term" value="F:aldose 1-epimerase activity"/>
    <property type="evidence" value="ECO:0007669"/>
    <property type="project" value="UniProtKB-EC"/>
</dbReference>
<dbReference type="InterPro" id="IPR011013">
    <property type="entry name" value="Gal_mutarotase_sf_dom"/>
</dbReference>
<name>A0A7W5TR86_9MICC</name>
<evidence type="ECO:0000313" key="2">
    <source>
        <dbReference type="Proteomes" id="UP000547528"/>
    </source>
</evidence>
<dbReference type="EMBL" id="JACIBT010000015">
    <property type="protein sequence ID" value="MBB3668351.1"/>
    <property type="molecule type" value="Genomic_DNA"/>
</dbReference>
<dbReference type="GO" id="GO:0006006">
    <property type="term" value="P:glucose metabolic process"/>
    <property type="evidence" value="ECO:0007669"/>
    <property type="project" value="TreeGrafter"/>
</dbReference>
<keyword evidence="1" id="KW-0413">Isomerase</keyword>
<proteinExistence type="predicted"/>
<organism evidence="1 2">
    <name type="scientific">Garicola koreensis</name>
    <dbReference type="NCBI Taxonomy" id="1262554"/>
    <lineage>
        <taxon>Bacteria</taxon>
        <taxon>Bacillati</taxon>
        <taxon>Actinomycetota</taxon>
        <taxon>Actinomycetes</taxon>
        <taxon>Micrococcales</taxon>
        <taxon>Micrococcaceae</taxon>
        <taxon>Garicola</taxon>
    </lineage>
</organism>
<sequence>MHSTASSLTITADGYTAQIGLHGGQLLSLTSTDPSSGAGQDLIVPAAAADGAFAGAVLAPWPNRIEQGSYVHQGTSYQLEVSEESSGAAIHGLLHDVDLSVQQQREDQVQLSGILEPTEGYPFRLEVVLTYRVSSFLGLTATLAARYIPDAAAAAEGTDDDAEPALPTAPFGVGFHPYLSAGGAPLKACRLRLPTSTVAKTKTSGKMVSRKSVSGDMDLTNGPLLSGLKIDHAYTGLPEEGWTAELLHGPSGMMVRMISDTPWVQVYTGERINRSGVAVEPMTCPPNAFNSGHNLMQLAPYEWVRVGYSIEAIRD</sequence>
<dbReference type="GO" id="GO:0030246">
    <property type="term" value="F:carbohydrate binding"/>
    <property type="evidence" value="ECO:0007669"/>
    <property type="project" value="InterPro"/>
</dbReference>
<accession>A0A7W5TR86</accession>
<dbReference type="PANTHER" id="PTHR10091">
    <property type="entry name" value="ALDOSE-1-EPIMERASE"/>
    <property type="match status" value="1"/>
</dbReference>
<gene>
    <name evidence="1" type="ORF">FHX47_001986</name>
</gene>
<dbReference type="Gene3D" id="2.70.98.10">
    <property type="match status" value="1"/>
</dbReference>
<evidence type="ECO:0000313" key="1">
    <source>
        <dbReference type="EMBL" id="MBB3668351.1"/>
    </source>
</evidence>
<dbReference type="AlphaFoldDB" id="A0A7W5TR86"/>
<dbReference type="PANTHER" id="PTHR10091:SF0">
    <property type="entry name" value="GALACTOSE MUTAROTASE"/>
    <property type="match status" value="1"/>
</dbReference>
<comment type="caution">
    <text evidence="1">The sequence shown here is derived from an EMBL/GenBank/DDBJ whole genome shotgun (WGS) entry which is preliminary data.</text>
</comment>
<dbReference type="Pfam" id="PF01263">
    <property type="entry name" value="Aldose_epim"/>
    <property type="match status" value="2"/>
</dbReference>
<dbReference type="EC" id="5.1.3.3" evidence="1"/>
<dbReference type="Proteomes" id="UP000547528">
    <property type="component" value="Unassembled WGS sequence"/>
</dbReference>
<protein>
    <submittedName>
        <fullName evidence="1">Aldose 1-epimerase</fullName>
        <ecNumber evidence="1">5.1.3.3</ecNumber>
    </submittedName>
</protein>